<proteinExistence type="predicted"/>
<evidence type="ECO:0000313" key="1">
    <source>
        <dbReference type="EMBL" id="EAQ78194.1"/>
    </source>
</evidence>
<comment type="caution">
    <text evidence="1">The sequence shown here is derived from an EMBL/GenBank/DDBJ whole genome shotgun (WGS) entry which is preliminary data.</text>
</comment>
<reference evidence="1 2" key="1">
    <citation type="submission" date="2006-02" db="EMBL/GenBank/DDBJ databases">
        <authorList>
            <person name="Amann R."/>
            <person name="Ferriera S."/>
            <person name="Johnson J."/>
            <person name="Kravitz S."/>
            <person name="Halpern A."/>
            <person name="Remington K."/>
            <person name="Beeson K."/>
            <person name="Tran B."/>
            <person name="Rogers Y.-H."/>
            <person name="Friedman R."/>
            <person name="Venter J.C."/>
        </authorList>
    </citation>
    <scope>NUCLEOTIDE SEQUENCE [LARGE SCALE GENOMIC DNA]</scope>
    <source>
        <strain evidence="1 2">DSM 3645</strain>
    </source>
</reference>
<name>A3ZZ81_9BACT</name>
<evidence type="ECO:0008006" key="3">
    <source>
        <dbReference type="Google" id="ProtNLM"/>
    </source>
</evidence>
<accession>A3ZZ81</accession>
<dbReference type="EMBL" id="AANZ01000023">
    <property type="protein sequence ID" value="EAQ78194.1"/>
    <property type="molecule type" value="Genomic_DNA"/>
</dbReference>
<dbReference type="AlphaFoldDB" id="A3ZZ81"/>
<dbReference type="HOGENOM" id="CLU_2204918_0_0_0"/>
<evidence type="ECO:0000313" key="2">
    <source>
        <dbReference type="Proteomes" id="UP000004358"/>
    </source>
</evidence>
<dbReference type="Proteomes" id="UP000004358">
    <property type="component" value="Unassembled WGS sequence"/>
</dbReference>
<gene>
    <name evidence="1" type="ORF">DSM3645_15495</name>
</gene>
<organism evidence="1 2">
    <name type="scientific">Blastopirellula marina DSM 3645</name>
    <dbReference type="NCBI Taxonomy" id="314230"/>
    <lineage>
        <taxon>Bacteria</taxon>
        <taxon>Pseudomonadati</taxon>
        <taxon>Planctomycetota</taxon>
        <taxon>Planctomycetia</taxon>
        <taxon>Pirellulales</taxon>
        <taxon>Pirellulaceae</taxon>
        <taxon>Blastopirellula</taxon>
    </lineage>
</organism>
<protein>
    <recommendedName>
        <fullName evidence="3">Lipoprotein</fullName>
    </recommendedName>
</protein>
<sequence length="107" mass="11296">MRRRLPPSRPALQIRPGPLATRIKKVEMMKRIALLAAVTAMAVGSVGCHQIGANPCRNPTSVSAPPAAGGGYGGGGAGGYSPEVTYPYYTTRGPRDFLNPHPYDIGY</sequence>